<protein>
    <submittedName>
        <fullName evidence="2">Uncharacterized protein</fullName>
    </submittedName>
</protein>
<keyword evidence="3" id="KW-1185">Reference proteome</keyword>
<accession>A0ABU6RPH6</accession>
<evidence type="ECO:0000313" key="2">
    <source>
        <dbReference type="EMBL" id="MED6125892.1"/>
    </source>
</evidence>
<organism evidence="2 3">
    <name type="scientific">Stylosanthes scabra</name>
    <dbReference type="NCBI Taxonomy" id="79078"/>
    <lineage>
        <taxon>Eukaryota</taxon>
        <taxon>Viridiplantae</taxon>
        <taxon>Streptophyta</taxon>
        <taxon>Embryophyta</taxon>
        <taxon>Tracheophyta</taxon>
        <taxon>Spermatophyta</taxon>
        <taxon>Magnoliopsida</taxon>
        <taxon>eudicotyledons</taxon>
        <taxon>Gunneridae</taxon>
        <taxon>Pentapetalae</taxon>
        <taxon>rosids</taxon>
        <taxon>fabids</taxon>
        <taxon>Fabales</taxon>
        <taxon>Fabaceae</taxon>
        <taxon>Papilionoideae</taxon>
        <taxon>50 kb inversion clade</taxon>
        <taxon>dalbergioids sensu lato</taxon>
        <taxon>Dalbergieae</taxon>
        <taxon>Pterocarpus clade</taxon>
        <taxon>Stylosanthes</taxon>
    </lineage>
</organism>
<sequence>MGIWRVDDGTKAEAYEEAIWWKEGSGVKRNTEKDAAENVRTGMRYEVISPQNPPLAQPNNIQRNDQSLHNPSKPDHPSLSNTPLSPTSNPVLPSPTIPNPTSQPCFGDTMVVETPLETMDIAMNAEPPDPGDFVMTGSELDEIIAQGTEAVVAYGDRIPCEGRDMELV</sequence>
<name>A0ABU6RPH6_9FABA</name>
<evidence type="ECO:0000313" key="3">
    <source>
        <dbReference type="Proteomes" id="UP001341840"/>
    </source>
</evidence>
<reference evidence="2 3" key="1">
    <citation type="journal article" date="2023" name="Plants (Basel)">
        <title>Bridging the Gap: Combining Genomics and Transcriptomics Approaches to Understand Stylosanthes scabra, an Orphan Legume from the Brazilian Caatinga.</title>
        <authorList>
            <person name="Ferreira-Neto J.R.C."/>
            <person name="da Silva M.D."/>
            <person name="Binneck E."/>
            <person name="de Melo N.F."/>
            <person name="da Silva R.H."/>
            <person name="de Melo A.L.T.M."/>
            <person name="Pandolfi V."/>
            <person name="Bustamante F.O."/>
            <person name="Brasileiro-Vidal A.C."/>
            <person name="Benko-Iseppon A.M."/>
        </authorList>
    </citation>
    <scope>NUCLEOTIDE SEQUENCE [LARGE SCALE GENOMIC DNA]</scope>
    <source>
        <tissue evidence="2">Leaves</tissue>
    </source>
</reference>
<feature type="compositionally biased region" description="Polar residues" evidence="1">
    <location>
        <begin position="57"/>
        <end position="70"/>
    </location>
</feature>
<evidence type="ECO:0000256" key="1">
    <source>
        <dbReference type="SAM" id="MobiDB-lite"/>
    </source>
</evidence>
<feature type="compositionally biased region" description="Low complexity" evidence="1">
    <location>
        <begin position="77"/>
        <end position="90"/>
    </location>
</feature>
<proteinExistence type="predicted"/>
<comment type="caution">
    <text evidence="2">The sequence shown here is derived from an EMBL/GenBank/DDBJ whole genome shotgun (WGS) entry which is preliminary data.</text>
</comment>
<dbReference type="Proteomes" id="UP001341840">
    <property type="component" value="Unassembled WGS sequence"/>
</dbReference>
<gene>
    <name evidence="2" type="ORF">PIB30_072912</name>
</gene>
<dbReference type="EMBL" id="JASCZI010031081">
    <property type="protein sequence ID" value="MED6125892.1"/>
    <property type="molecule type" value="Genomic_DNA"/>
</dbReference>
<feature type="region of interest" description="Disordered" evidence="1">
    <location>
        <begin position="44"/>
        <end position="105"/>
    </location>
</feature>